<comment type="similarity">
    <text evidence="2 12 13">Belongs to the RecF family.</text>
</comment>
<sequence length="377" mass="41601">MRLLSLEVQNYRNICAARLEPGRELTVICGNNGQGKTNLLEAIWLLTGGKSFRGGKDAELVRRGEAFAVLEADTQRDRPEGCEPAEPAHIRMTVGTPEAAKPGRYAAVNGAAPKRAAALAGSFPAVVFDPGHLSLVKGAPEGRRKFLDAALCQLYPGYLASYRRYVRVLQQKNALLRHSATGQERPYAEKRTLLEVLNTELAAQGEALQQRRREYLTLLAPRACANYAELSHGAERMSIRYAAQFAPGGLADLLRQRQEEELRAGQSLCGIHREDLELLLDDQPARVYASQGQQRSVVLSLKMAEAAAAAQITGEHPVLLLDDVLSELDEGRKQYLLTCMKEKQTFVTSCDDTDFLKTDGEVYRMDGGVLNRVWQHG</sequence>
<dbReference type="InterPro" id="IPR042174">
    <property type="entry name" value="RecF_2"/>
</dbReference>
<dbReference type="OrthoDB" id="9803889at2"/>
<dbReference type="NCBIfam" id="TIGR00611">
    <property type="entry name" value="recf"/>
    <property type="match status" value="1"/>
</dbReference>
<evidence type="ECO:0000259" key="14">
    <source>
        <dbReference type="Pfam" id="PF02463"/>
    </source>
</evidence>
<keyword evidence="10 12" id="KW-0234">DNA repair</keyword>
<evidence type="ECO:0000256" key="3">
    <source>
        <dbReference type="ARBA" id="ARBA00020170"/>
    </source>
</evidence>
<dbReference type="GO" id="GO:0006302">
    <property type="term" value="P:double-strand break repair"/>
    <property type="evidence" value="ECO:0007669"/>
    <property type="project" value="TreeGrafter"/>
</dbReference>
<evidence type="ECO:0000256" key="12">
    <source>
        <dbReference type="HAMAP-Rule" id="MF_00365"/>
    </source>
</evidence>
<dbReference type="Pfam" id="PF02463">
    <property type="entry name" value="SMC_N"/>
    <property type="match status" value="1"/>
</dbReference>
<evidence type="ECO:0000256" key="9">
    <source>
        <dbReference type="ARBA" id="ARBA00023125"/>
    </source>
</evidence>
<evidence type="ECO:0000313" key="16">
    <source>
        <dbReference type="Proteomes" id="UP000095649"/>
    </source>
</evidence>
<evidence type="ECO:0000256" key="1">
    <source>
        <dbReference type="ARBA" id="ARBA00004496"/>
    </source>
</evidence>
<feature type="domain" description="RecF/RecN/SMC N-terminal" evidence="14">
    <location>
        <begin position="4"/>
        <end position="357"/>
    </location>
</feature>
<evidence type="ECO:0000256" key="11">
    <source>
        <dbReference type="ARBA" id="ARBA00023236"/>
    </source>
</evidence>
<name>A0A173V1I9_9FIRM</name>
<keyword evidence="11 12" id="KW-0742">SOS response</keyword>
<keyword evidence="6 12" id="KW-0547">Nucleotide-binding</keyword>
<gene>
    <name evidence="12 15" type="primary">recF</name>
    <name evidence="15" type="ORF">ERS852582_02495</name>
</gene>
<dbReference type="GO" id="GO:0003697">
    <property type="term" value="F:single-stranded DNA binding"/>
    <property type="evidence" value="ECO:0007669"/>
    <property type="project" value="UniProtKB-UniRule"/>
</dbReference>
<evidence type="ECO:0000256" key="10">
    <source>
        <dbReference type="ARBA" id="ARBA00023204"/>
    </source>
</evidence>
<proteinExistence type="inferred from homology"/>
<evidence type="ECO:0000256" key="2">
    <source>
        <dbReference type="ARBA" id="ARBA00008016"/>
    </source>
</evidence>
<dbReference type="InterPro" id="IPR001238">
    <property type="entry name" value="DNA-binding_RecF"/>
</dbReference>
<dbReference type="PANTHER" id="PTHR32182:SF0">
    <property type="entry name" value="DNA REPLICATION AND REPAIR PROTEIN RECF"/>
    <property type="match status" value="1"/>
</dbReference>
<evidence type="ECO:0000256" key="4">
    <source>
        <dbReference type="ARBA" id="ARBA00022490"/>
    </source>
</evidence>
<keyword evidence="9 12" id="KW-0238">DNA-binding</keyword>
<evidence type="ECO:0000256" key="6">
    <source>
        <dbReference type="ARBA" id="ARBA00022741"/>
    </source>
</evidence>
<dbReference type="AlphaFoldDB" id="A0A173V1I9"/>
<evidence type="ECO:0000256" key="5">
    <source>
        <dbReference type="ARBA" id="ARBA00022705"/>
    </source>
</evidence>
<dbReference type="EMBL" id="CYXN01000031">
    <property type="protein sequence ID" value="CUN21182.1"/>
    <property type="molecule type" value="Genomic_DNA"/>
</dbReference>
<keyword evidence="8 12" id="KW-0067">ATP-binding</keyword>
<dbReference type="GO" id="GO:0005737">
    <property type="term" value="C:cytoplasm"/>
    <property type="evidence" value="ECO:0007669"/>
    <property type="project" value="UniProtKB-SubCell"/>
</dbReference>
<dbReference type="InterPro" id="IPR018078">
    <property type="entry name" value="DNA-binding_RecF_CS"/>
</dbReference>
<accession>A0A173V1I9</accession>
<dbReference type="HAMAP" id="MF_00365">
    <property type="entry name" value="RecF"/>
    <property type="match status" value="1"/>
</dbReference>
<reference evidence="15 16" key="1">
    <citation type="submission" date="2015-09" db="EMBL/GenBank/DDBJ databases">
        <authorList>
            <consortium name="Pathogen Informatics"/>
        </authorList>
    </citation>
    <scope>NUCLEOTIDE SEQUENCE [LARGE SCALE GENOMIC DNA]</scope>
    <source>
        <strain evidence="15 16">2789STDY5834970</strain>
    </source>
</reference>
<evidence type="ECO:0000256" key="7">
    <source>
        <dbReference type="ARBA" id="ARBA00022763"/>
    </source>
</evidence>
<dbReference type="PROSITE" id="PS00618">
    <property type="entry name" value="RECF_2"/>
    <property type="match status" value="1"/>
</dbReference>
<dbReference type="PANTHER" id="PTHR32182">
    <property type="entry name" value="DNA REPLICATION AND REPAIR PROTEIN RECF"/>
    <property type="match status" value="1"/>
</dbReference>
<dbReference type="GO" id="GO:0006260">
    <property type="term" value="P:DNA replication"/>
    <property type="evidence" value="ECO:0007669"/>
    <property type="project" value="UniProtKB-UniRule"/>
</dbReference>
<keyword evidence="7 12" id="KW-0227">DNA damage</keyword>
<keyword evidence="4 12" id="KW-0963">Cytoplasm</keyword>
<dbReference type="InterPro" id="IPR027417">
    <property type="entry name" value="P-loop_NTPase"/>
</dbReference>
<evidence type="ECO:0000256" key="8">
    <source>
        <dbReference type="ARBA" id="ARBA00022840"/>
    </source>
</evidence>
<comment type="subcellular location">
    <subcellularLocation>
        <location evidence="1 12 13">Cytoplasm</location>
    </subcellularLocation>
</comment>
<dbReference type="RefSeq" id="WP_055186812.1">
    <property type="nucleotide sequence ID" value="NZ_CYXN01000031.1"/>
</dbReference>
<dbReference type="Proteomes" id="UP000095649">
    <property type="component" value="Unassembled WGS sequence"/>
</dbReference>
<dbReference type="SUPFAM" id="SSF52540">
    <property type="entry name" value="P-loop containing nucleoside triphosphate hydrolases"/>
    <property type="match status" value="1"/>
</dbReference>
<keyword evidence="5 12" id="KW-0235">DNA replication</keyword>
<evidence type="ECO:0000313" key="15">
    <source>
        <dbReference type="EMBL" id="CUN21182.1"/>
    </source>
</evidence>
<comment type="function">
    <text evidence="12 13">The RecF protein is involved in DNA metabolism; it is required for DNA replication and normal SOS inducibility. RecF binds preferentially to single-stranded, linear DNA. It also seems to bind ATP.</text>
</comment>
<dbReference type="Gene3D" id="1.20.1050.90">
    <property type="entry name" value="RecF/RecN/SMC, N-terminal domain"/>
    <property type="match status" value="1"/>
</dbReference>
<evidence type="ECO:0000256" key="13">
    <source>
        <dbReference type="RuleBase" id="RU000578"/>
    </source>
</evidence>
<dbReference type="GO" id="GO:0000731">
    <property type="term" value="P:DNA synthesis involved in DNA repair"/>
    <property type="evidence" value="ECO:0007669"/>
    <property type="project" value="TreeGrafter"/>
</dbReference>
<protein>
    <recommendedName>
        <fullName evidence="3 12">DNA replication and repair protein RecF</fullName>
    </recommendedName>
</protein>
<dbReference type="InterPro" id="IPR003395">
    <property type="entry name" value="RecF/RecN/SMC_N"/>
</dbReference>
<dbReference type="Gene3D" id="3.40.50.300">
    <property type="entry name" value="P-loop containing nucleotide triphosphate hydrolases"/>
    <property type="match status" value="1"/>
</dbReference>
<dbReference type="PROSITE" id="PS00617">
    <property type="entry name" value="RECF_1"/>
    <property type="match status" value="1"/>
</dbReference>
<organism evidence="15 16">
    <name type="scientific">Faecalibacterium prausnitzii</name>
    <dbReference type="NCBI Taxonomy" id="853"/>
    <lineage>
        <taxon>Bacteria</taxon>
        <taxon>Bacillati</taxon>
        <taxon>Bacillota</taxon>
        <taxon>Clostridia</taxon>
        <taxon>Eubacteriales</taxon>
        <taxon>Oscillospiraceae</taxon>
        <taxon>Faecalibacterium</taxon>
    </lineage>
</organism>
<dbReference type="GO" id="GO:0005524">
    <property type="term" value="F:ATP binding"/>
    <property type="evidence" value="ECO:0007669"/>
    <property type="project" value="UniProtKB-UniRule"/>
</dbReference>
<dbReference type="GO" id="GO:0009432">
    <property type="term" value="P:SOS response"/>
    <property type="evidence" value="ECO:0007669"/>
    <property type="project" value="UniProtKB-UniRule"/>
</dbReference>
<feature type="binding site" evidence="12">
    <location>
        <begin position="30"/>
        <end position="37"/>
    </location>
    <ligand>
        <name>ATP</name>
        <dbReference type="ChEBI" id="CHEBI:30616"/>
    </ligand>
</feature>